<dbReference type="GO" id="GO:0003688">
    <property type="term" value="F:DNA replication origin binding"/>
    <property type="evidence" value="ECO:0007669"/>
    <property type="project" value="TreeGrafter"/>
</dbReference>
<organism evidence="8">
    <name type="scientific">Dichomitus squalens</name>
    <dbReference type="NCBI Taxonomy" id="114155"/>
    <lineage>
        <taxon>Eukaryota</taxon>
        <taxon>Fungi</taxon>
        <taxon>Dikarya</taxon>
        <taxon>Basidiomycota</taxon>
        <taxon>Agaricomycotina</taxon>
        <taxon>Agaricomycetes</taxon>
        <taxon>Polyporales</taxon>
        <taxon>Polyporaceae</taxon>
        <taxon>Dichomitus</taxon>
    </lineage>
</organism>
<evidence type="ECO:0000256" key="1">
    <source>
        <dbReference type="ARBA" id="ARBA00004123"/>
    </source>
</evidence>
<keyword evidence="3" id="KW-0235">DNA replication</keyword>
<dbReference type="GO" id="GO:0031261">
    <property type="term" value="C:DNA replication preinitiation complex"/>
    <property type="evidence" value="ECO:0007669"/>
    <property type="project" value="TreeGrafter"/>
</dbReference>
<dbReference type="GO" id="GO:0005664">
    <property type="term" value="C:nuclear origin of replication recognition complex"/>
    <property type="evidence" value="ECO:0007669"/>
    <property type="project" value="InterPro"/>
</dbReference>
<dbReference type="Proteomes" id="UP000292957">
    <property type="component" value="Unassembled WGS sequence"/>
</dbReference>
<proteinExistence type="inferred from homology"/>
<evidence type="ECO:0000256" key="4">
    <source>
        <dbReference type="ARBA" id="ARBA00023125"/>
    </source>
</evidence>
<dbReference type="CDD" id="cd20704">
    <property type="entry name" value="Orc3"/>
    <property type="match status" value="2"/>
</dbReference>
<dbReference type="InterPro" id="IPR045667">
    <property type="entry name" value="ORC3_N"/>
</dbReference>
<dbReference type="GO" id="GO:0005656">
    <property type="term" value="C:nuclear pre-replicative complex"/>
    <property type="evidence" value="ECO:0007669"/>
    <property type="project" value="TreeGrafter"/>
</dbReference>
<evidence type="ECO:0000313" key="8">
    <source>
        <dbReference type="EMBL" id="TBU24691.1"/>
    </source>
</evidence>
<name>A0A4Q9MFU8_9APHY</name>
<dbReference type="Pfam" id="PF07034">
    <property type="entry name" value="ORC3_N"/>
    <property type="match status" value="1"/>
</dbReference>
<protein>
    <submittedName>
        <fullName evidence="8">Origin recognition complex subunit 3 N-terminus-domain-containing protein</fullName>
    </submittedName>
</protein>
<accession>A0A4Q9MFU8</accession>
<dbReference type="InterPro" id="IPR040855">
    <property type="entry name" value="ORC_WH_C"/>
</dbReference>
<comment type="similarity">
    <text evidence="2">Belongs to the ORC3 family.</text>
</comment>
<keyword evidence="4" id="KW-0238">DNA-binding</keyword>
<dbReference type="AlphaFoldDB" id="A0A4Q9MFU8"/>
<dbReference type="EMBL" id="ML143474">
    <property type="protein sequence ID" value="TBU24691.1"/>
    <property type="molecule type" value="Genomic_DNA"/>
</dbReference>
<evidence type="ECO:0000259" key="7">
    <source>
        <dbReference type="Pfam" id="PF18137"/>
    </source>
</evidence>
<dbReference type="PANTHER" id="PTHR12748">
    <property type="entry name" value="ORIGIN RECOGNITION COMPLEX SUBUNIT 3"/>
    <property type="match status" value="1"/>
</dbReference>
<dbReference type="Pfam" id="PF18137">
    <property type="entry name" value="WHD_ORC"/>
    <property type="match status" value="1"/>
</dbReference>
<feature type="domain" description="Origin recognition complex subunit 3 N-terminal" evidence="6">
    <location>
        <begin position="18"/>
        <end position="307"/>
    </location>
</feature>
<reference evidence="8" key="1">
    <citation type="submission" date="2019-01" db="EMBL/GenBank/DDBJ databases">
        <title>Draft genome sequences of three monokaryotic isolates of the white-rot basidiomycete fungus Dichomitus squalens.</title>
        <authorList>
            <consortium name="DOE Joint Genome Institute"/>
            <person name="Lopez S.C."/>
            <person name="Andreopoulos B."/>
            <person name="Pangilinan J."/>
            <person name="Lipzen A."/>
            <person name="Riley R."/>
            <person name="Ahrendt S."/>
            <person name="Ng V."/>
            <person name="Barry K."/>
            <person name="Daum C."/>
            <person name="Grigoriev I.V."/>
            <person name="Hilden K.S."/>
            <person name="Makela M.R."/>
            <person name="de Vries R.P."/>
        </authorList>
    </citation>
    <scope>NUCLEOTIDE SEQUENCE [LARGE SCALE GENOMIC DNA]</scope>
    <source>
        <strain evidence="8">OM18370.1</strain>
    </source>
</reference>
<gene>
    <name evidence="8" type="ORF">BD311DRAFT_856024</name>
</gene>
<evidence type="ECO:0000259" key="6">
    <source>
        <dbReference type="Pfam" id="PF07034"/>
    </source>
</evidence>
<evidence type="ECO:0000256" key="3">
    <source>
        <dbReference type="ARBA" id="ARBA00022705"/>
    </source>
</evidence>
<dbReference type="InterPro" id="IPR020795">
    <property type="entry name" value="ORC3"/>
</dbReference>
<dbReference type="OrthoDB" id="10265211at2759"/>
<dbReference type="GO" id="GO:0006270">
    <property type="term" value="P:DNA replication initiation"/>
    <property type="evidence" value="ECO:0007669"/>
    <property type="project" value="TreeGrafter"/>
</dbReference>
<dbReference type="PANTHER" id="PTHR12748:SF0">
    <property type="entry name" value="ORIGIN RECOGNITION COMPLEX SUBUNIT 3"/>
    <property type="match status" value="1"/>
</dbReference>
<sequence length="710" mass="80142">MTDVVDVREDEDASGRREIDAYQTRYDLQIRAYKAAWTRCLDRNILKALHVPIVNDITEQVRNAYADVLPGLPCPELPVVALAGTSIFDYHMPLRHDAQYEDVIYTSQVHLYPAECSSVMNMMKVVVTGFVDRRAVPIDSGKRKPTSLASFDINLLRTWYDAQDAKPRLTVFLHEFEKFDTSVVQDVFYICRQVAPYMHIPHLPLVFVLVMSSPPSPSFLQSAYPRSTLALLRVHHVASPAGLMMVKEVLTKTFFDPDFEPDIMLGPGALEHIIDFASRHTASPDALVTMLQLAHLKHFSSNPLSTLVHDELLGTTLHRAGRTLTSSAGLALLVDALHARLLAASESRPQSQRNGDVRPQTADELLAAVSGARTVFLTQARCLRVAFAVARIAECVALGEAPQGVPSGKSAEGRGMRLDSMEMLSSLLRGRGSSQVRYVCMANRKLSATKLRALLEALHSFWYDMESATVRRDEEDARIWIVETLNQLPAESEDPREDDLPVPQDAQTKRLAGSVGDWLQEYIEQRLVRLEDRALWDIWYTGATPFPSELINPAPRPTVVHALLHPHDFIRSYEALTRASGDGEHVFGAPEEQNEPALWELPDTSIAFRRYVEAGRMVNVFDWFESFAVVLESQYKHLKRGKDMQEDENMDAGVDEDADVDMDEEEEEQWKVEVQARFMRALHELDYMGFVRHTGRKPDHVIRTIYDVPD</sequence>
<evidence type="ECO:0000256" key="2">
    <source>
        <dbReference type="ARBA" id="ARBA00010977"/>
    </source>
</evidence>
<feature type="domain" description="Origin recognition complex subunit 3 winged helix C-terminal" evidence="7">
    <location>
        <begin position="556"/>
        <end position="706"/>
    </location>
</feature>
<keyword evidence="5" id="KW-0539">Nucleus</keyword>
<comment type="subcellular location">
    <subcellularLocation>
        <location evidence="1">Nucleus</location>
    </subcellularLocation>
</comment>
<evidence type="ECO:0000256" key="5">
    <source>
        <dbReference type="ARBA" id="ARBA00023242"/>
    </source>
</evidence>